<dbReference type="PROSITE" id="PS51747">
    <property type="entry name" value="CYT_DCMP_DEAMINASES_2"/>
    <property type="match status" value="1"/>
</dbReference>
<dbReference type="EMBL" id="JBHRYN010000005">
    <property type="protein sequence ID" value="MFC3700583.1"/>
    <property type="molecule type" value="Genomic_DNA"/>
</dbReference>
<dbReference type="CDD" id="cd01285">
    <property type="entry name" value="nucleoside_deaminase"/>
    <property type="match status" value="1"/>
</dbReference>
<gene>
    <name evidence="2" type="ORF">ACFOND_02945</name>
</gene>
<dbReference type="PANTHER" id="PTHR11079">
    <property type="entry name" value="CYTOSINE DEAMINASE FAMILY MEMBER"/>
    <property type="match status" value="1"/>
</dbReference>
<dbReference type="GO" id="GO:0052717">
    <property type="term" value="F:tRNA-specific adenosine-34 deaminase activity"/>
    <property type="evidence" value="ECO:0007669"/>
    <property type="project" value="UniProtKB-EC"/>
</dbReference>
<keyword evidence="2" id="KW-0378">Hydrolase</keyword>
<dbReference type="InterPro" id="IPR002125">
    <property type="entry name" value="CMP_dCMP_dom"/>
</dbReference>
<evidence type="ECO:0000313" key="3">
    <source>
        <dbReference type="Proteomes" id="UP001595710"/>
    </source>
</evidence>
<dbReference type="EC" id="3.5.4.33" evidence="2"/>
<accession>A0ABV7WMQ0</accession>
<sequence length="153" mass="16992">MHEQYMKIALEEAKKAFELGNLPIGCCIVLNGEVIARAHNLVDTNQSDLLHAELTAIRSCENLLFKNKRQATLYSTLEPCSMCAGAFVSASIGQLVYAADDNFVGSIALLKQNRYYDERLNVVTGICKEESQQLLNEYVELHKGRAHLSSKAT</sequence>
<evidence type="ECO:0000259" key="1">
    <source>
        <dbReference type="PROSITE" id="PS51747"/>
    </source>
</evidence>
<dbReference type="Gene3D" id="3.40.140.10">
    <property type="entry name" value="Cytidine Deaminase, domain 2"/>
    <property type="match status" value="1"/>
</dbReference>
<dbReference type="InterPro" id="IPR016193">
    <property type="entry name" value="Cytidine_deaminase-like"/>
</dbReference>
<protein>
    <submittedName>
        <fullName evidence="2">Nucleoside deaminase</fullName>
        <ecNumber evidence="2">3.5.4.33</ecNumber>
    </submittedName>
</protein>
<dbReference type="SUPFAM" id="SSF53927">
    <property type="entry name" value="Cytidine deaminase-like"/>
    <property type="match status" value="1"/>
</dbReference>
<proteinExistence type="predicted"/>
<feature type="domain" description="CMP/dCMP-type deaminase" evidence="1">
    <location>
        <begin position="1"/>
        <end position="118"/>
    </location>
</feature>
<dbReference type="PANTHER" id="PTHR11079:SF179">
    <property type="entry name" value="TRNA(ADENINE(34)) DEAMINASE, CHLOROPLASTIC"/>
    <property type="match status" value="1"/>
</dbReference>
<dbReference type="Proteomes" id="UP001595710">
    <property type="component" value="Unassembled WGS sequence"/>
</dbReference>
<organism evidence="2 3">
    <name type="scientific">Reinekea marina</name>
    <dbReference type="NCBI Taxonomy" id="1310421"/>
    <lineage>
        <taxon>Bacteria</taxon>
        <taxon>Pseudomonadati</taxon>
        <taxon>Pseudomonadota</taxon>
        <taxon>Gammaproteobacteria</taxon>
        <taxon>Oceanospirillales</taxon>
        <taxon>Saccharospirillaceae</taxon>
        <taxon>Reinekea</taxon>
    </lineage>
</organism>
<evidence type="ECO:0000313" key="2">
    <source>
        <dbReference type="EMBL" id="MFC3700583.1"/>
    </source>
</evidence>
<comment type="caution">
    <text evidence="2">The sequence shown here is derived from an EMBL/GenBank/DDBJ whole genome shotgun (WGS) entry which is preliminary data.</text>
</comment>
<keyword evidence="3" id="KW-1185">Reference proteome</keyword>
<dbReference type="Pfam" id="PF00383">
    <property type="entry name" value="dCMP_cyt_deam_1"/>
    <property type="match status" value="1"/>
</dbReference>
<name>A0ABV7WMQ0_9GAMM</name>
<reference evidence="3" key="1">
    <citation type="journal article" date="2019" name="Int. J. Syst. Evol. Microbiol.">
        <title>The Global Catalogue of Microorganisms (GCM) 10K type strain sequencing project: providing services to taxonomists for standard genome sequencing and annotation.</title>
        <authorList>
            <consortium name="The Broad Institute Genomics Platform"/>
            <consortium name="The Broad Institute Genome Sequencing Center for Infectious Disease"/>
            <person name="Wu L."/>
            <person name="Ma J."/>
        </authorList>
    </citation>
    <scope>NUCLEOTIDE SEQUENCE [LARGE SCALE GENOMIC DNA]</scope>
    <source>
        <strain evidence="3">CECT 8288</strain>
    </source>
</reference>
<dbReference type="RefSeq" id="WP_290281896.1">
    <property type="nucleotide sequence ID" value="NZ_JAUFQI010000001.1"/>
</dbReference>